<evidence type="ECO:0000313" key="2">
    <source>
        <dbReference type="EMBL" id="KAH3720631.1"/>
    </source>
</evidence>
<dbReference type="Proteomes" id="UP000828390">
    <property type="component" value="Unassembled WGS sequence"/>
</dbReference>
<sequence>MRISASVTGYRARWRSYYSNFVRKSISIRPYGDNHQPVYARWHWSRTTTIRSYPGDNTGHSMTGHRSGHRSMVPGTGPVTGPWYRSPGTGPCHRSGHWFMAPVTGDRSGHRSSINSDRSNHRSIPPVTRDYWSPVTGQY</sequence>
<feature type="region of interest" description="Disordered" evidence="1">
    <location>
        <begin position="103"/>
        <end position="139"/>
    </location>
</feature>
<comment type="caution">
    <text evidence="2">The sequence shown here is derived from an EMBL/GenBank/DDBJ whole genome shotgun (WGS) entry which is preliminary data.</text>
</comment>
<evidence type="ECO:0000256" key="1">
    <source>
        <dbReference type="SAM" id="MobiDB-lite"/>
    </source>
</evidence>
<organism evidence="2 3">
    <name type="scientific">Dreissena polymorpha</name>
    <name type="common">Zebra mussel</name>
    <name type="synonym">Mytilus polymorpha</name>
    <dbReference type="NCBI Taxonomy" id="45954"/>
    <lineage>
        <taxon>Eukaryota</taxon>
        <taxon>Metazoa</taxon>
        <taxon>Spiralia</taxon>
        <taxon>Lophotrochozoa</taxon>
        <taxon>Mollusca</taxon>
        <taxon>Bivalvia</taxon>
        <taxon>Autobranchia</taxon>
        <taxon>Heteroconchia</taxon>
        <taxon>Euheterodonta</taxon>
        <taxon>Imparidentia</taxon>
        <taxon>Neoheterodontei</taxon>
        <taxon>Myida</taxon>
        <taxon>Dreissenoidea</taxon>
        <taxon>Dreissenidae</taxon>
        <taxon>Dreissena</taxon>
    </lineage>
</organism>
<proteinExistence type="predicted"/>
<reference evidence="2" key="2">
    <citation type="submission" date="2020-11" db="EMBL/GenBank/DDBJ databases">
        <authorList>
            <person name="McCartney M.A."/>
            <person name="Auch B."/>
            <person name="Kono T."/>
            <person name="Mallez S."/>
            <person name="Becker A."/>
            <person name="Gohl D.M."/>
            <person name="Silverstein K.A.T."/>
            <person name="Koren S."/>
            <person name="Bechman K.B."/>
            <person name="Herman A."/>
            <person name="Abrahante J.E."/>
            <person name="Garbe J."/>
        </authorList>
    </citation>
    <scope>NUCLEOTIDE SEQUENCE</scope>
    <source>
        <strain evidence="2">Duluth1</strain>
        <tissue evidence="2">Whole animal</tissue>
    </source>
</reference>
<dbReference type="AlphaFoldDB" id="A0A9D4CBL9"/>
<evidence type="ECO:0000313" key="3">
    <source>
        <dbReference type="Proteomes" id="UP000828390"/>
    </source>
</evidence>
<accession>A0A9D4CBL9</accession>
<keyword evidence="3" id="KW-1185">Reference proteome</keyword>
<feature type="region of interest" description="Disordered" evidence="1">
    <location>
        <begin position="53"/>
        <end position="81"/>
    </location>
</feature>
<name>A0A9D4CBL9_DREPO</name>
<gene>
    <name evidence="2" type="ORF">DPMN_063533</name>
</gene>
<dbReference type="EMBL" id="JAIWYP010000013">
    <property type="protein sequence ID" value="KAH3720631.1"/>
    <property type="molecule type" value="Genomic_DNA"/>
</dbReference>
<reference evidence="2" key="1">
    <citation type="journal article" date="2019" name="bioRxiv">
        <title>The Genome of the Zebra Mussel, Dreissena polymorpha: A Resource for Invasive Species Research.</title>
        <authorList>
            <person name="McCartney M.A."/>
            <person name="Auch B."/>
            <person name="Kono T."/>
            <person name="Mallez S."/>
            <person name="Zhang Y."/>
            <person name="Obille A."/>
            <person name="Becker A."/>
            <person name="Abrahante J.E."/>
            <person name="Garbe J."/>
            <person name="Badalamenti J.P."/>
            <person name="Herman A."/>
            <person name="Mangelson H."/>
            <person name="Liachko I."/>
            <person name="Sullivan S."/>
            <person name="Sone E.D."/>
            <person name="Koren S."/>
            <person name="Silverstein K.A.T."/>
            <person name="Beckman K.B."/>
            <person name="Gohl D.M."/>
        </authorList>
    </citation>
    <scope>NUCLEOTIDE SEQUENCE</scope>
    <source>
        <strain evidence="2">Duluth1</strain>
        <tissue evidence="2">Whole animal</tissue>
    </source>
</reference>
<protein>
    <submittedName>
        <fullName evidence="2">Uncharacterized protein</fullName>
    </submittedName>
</protein>